<evidence type="ECO:0000313" key="7">
    <source>
        <dbReference type="EMBL" id="KGA11890.1"/>
    </source>
</evidence>
<evidence type="ECO:0000256" key="3">
    <source>
        <dbReference type="ARBA" id="ARBA00022679"/>
    </source>
</evidence>
<dbReference type="InterPro" id="IPR044135">
    <property type="entry name" value="Met-tRNA-FMT_C"/>
</dbReference>
<reference evidence="7" key="1">
    <citation type="submission" date="2014-06" db="EMBL/GenBank/DDBJ databases">
        <title>Key roles for freshwater Actinobacteria revealed by deep metagenomic sequencing.</title>
        <authorList>
            <person name="Ghai R."/>
            <person name="Mizuno C.M."/>
            <person name="Picazo A."/>
            <person name="Camacho A."/>
            <person name="Rodriguez-Valera F."/>
        </authorList>
    </citation>
    <scope>NUCLEOTIDE SEQUENCE</scope>
</reference>
<dbReference type="GO" id="GO:0004479">
    <property type="term" value="F:methionyl-tRNA formyltransferase activity"/>
    <property type="evidence" value="ECO:0007669"/>
    <property type="project" value="UniProtKB-EC"/>
</dbReference>
<feature type="domain" description="Formyl transferase C-terminal" evidence="6">
    <location>
        <begin position="202"/>
        <end position="298"/>
    </location>
</feature>
<dbReference type="SUPFAM" id="SSF53328">
    <property type="entry name" value="Formyltransferase"/>
    <property type="match status" value="1"/>
</dbReference>
<dbReference type="Gene3D" id="3.40.50.12230">
    <property type="match status" value="1"/>
</dbReference>
<comment type="similarity">
    <text evidence="1">Belongs to the Fmt family.</text>
</comment>
<dbReference type="InterPro" id="IPR041711">
    <property type="entry name" value="Met-tRNA-FMT_N"/>
</dbReference>
<dbReference type="SUPFAM" id="SSF50486">
    <property type="entry name" value="FMT C-terminal domain-like"/>
    <property type="match status" value="1"/>
</dbReference>
<evidence type="ECO:0000256" key="2">
    <source>
        <dbReference type="ARBA" id="ARBA00012261"/>
    </source>
</evidence>
<dbReference type="HAMAP" id="MF_00182">
    <property type="entry name" value="Formyl_trans"/>
    <property type="match status" value="1"/>
</dbReference>
<evidence type="ECO:0000256" key="4">
    <source>
        <dbReference type="ARBA" id="ARBA00022917"/>
    </source>
</evidence>
<keyword evidence="4" id="KW-0648">Protein biosynthesis</keyword>
<evidence type="ECO:0000256" key="1">
    <source>
        <dbReference type="ARBA" id="ARBA00010699"/>
    </source>
</evidence>
<dbReference type="InterPro" id="IPR036477">
    <property type="entry name" value="Formyl_transf_N_sf"/>
</dbReference>
<dbReference type="AlphaFoldDB" id="A0A094PJS0"/>
<dbReference type="EC" id="2.1.2.9" evidence="2"/>
<name>A0A094PJS0_9ZZZZ</name>
<dbReference type="PANTHER" id="PTHR11138:SF5">
    <property type="entry name" value="METHIONYL-TRNA FORMYLTRANSFERASE, MITOCHONDRIAL"/>
    <property type="match status" value="1"/>
</dbReference>
<protein>
    <recommendedName>
        <fullName evidence="2">methionyl-tRNA formyltransferase</fullName>
        <ecNumber evidence="2">2.1.2.9</ecNumber>
    </recommendedName>
</protein>
<organism evidence="7">
    <name type="scientific">freshwater metagenome</name>
    <dbReference type="NCBI Taxonomy" id="449393"/>
    <lineage>
        <taxon>unclassified sequences</taxon>
        <taxon>metagenomes</taxon>
        <taxon>ecological metagenomes</taxon>
    </lineage>
</organism>
<sequence>MKILFLGTPQSAVPILETLNNSDHQVVGVVSQPARKKGRGQDLTESEVSAYAKSNKLPIFTPEKITKEYFDKNLVELKADIAIVVAFGQILPQDILDKIKFGWVNIHFSVLPDLRGAAPIQRAIMQGKTDLGVTIFKIDEGLDTGPIISQILYKRESSSNYQKTLHDLTEIAANNIVSILKKYESGQLTTTKQTGFSSTAAKIDDKEMQIKWSDRSENIINLVNAGSYNLCAWTNLELTKIKILEIDKSDEIVDLKPGEILVKNRMVLVGCGEGVIVLKQIIPEGKKQMDAFSWINGIQDKSILQFS</sequence>
<evidence type="ECO:0000259" key="6">
    <source>
        <dbReference type="Pfam" id="PF02911"/>
    </source>
</evidence>
<dbReference type="InterPro" id="IPR002376">
    <property type="entry name" value="Formyl_transf_N"/>
</dbReference>
<accession>A0A094PJS0</accession>
<comment type="caution">
    <text evidence="7">The sequence shown here is derived from an EMBL/GenBank/DDBJ whole genome shotgun (WGS) entry which is preliminary data.</text>
</comment>
<dbReference type="InterPro" id="IPR005793">
    <property type="entry name" value="Formyl_trans_C"/>
</dbReference>
<dbReference type="InterPro" id="IPR011034">
    <property type="entry name" value="Formyl_transferase-like_C_sf"/>
</dbReference>
<feature type="domain" description="Formyl transferase N-terminal" evidence="5">
    <location>
        <begin position="1"/>
        <end position="151"/>
    </location>
</feature>
<dbReference type="EMBL" id="JNSL01000227">
    <property type="protein sequence ID" value="KGA11890.1"/>
    <property type="molecule type" value="Genomic_DNA"/>
</dbReference>
<dbReference type="PANTHER" id="PTHR11138">
    <property type="entry name" value="METHIONYL-TRNA FORMYLTRANSFERASE"/>
    <property type="match status" value="1"/>
</dbReference>
<dbReference type="CDD" id="cd08704">
    <property type="entry name" value="Met_tRNA_FMT_C"/>
    <property type="match status" value="1"/>
</dbReference>
<dbReference type="Pfam" id="PF02911">
    <property type="entry name" value="Formyl_trans_C"/>
    <property type="match status" value="1"/>
</dbReference>
<proteinExistence type="inferred from homology"/>
<dbReference type="Pfam" id="PF00551">
    <property type="entry name" value="Formyl_trans_N"/>
    <property type="match status" value="1"/>
</dbReference>
<dbReference type="InterPro" id="IPR005794">
    <property type="entry name" value="Fmt"/>
</dbReference>
<evidence type="ECO:0000259" key="5">
    <source>
        <dbReference type="Pfam" id="PF00551"/>
    </source>
</evidence>
<dbReference type="CDD" id="cd08646">
    <property type="entry name" value="FMT_core_Met-tRNA-FMT_N"/>
    <property type="match status" value="1"/>
</dbReference>
<gene>
    <name evidence="7" type="ORF">GM51_22090</name>
</gene>
<dbReference type="NCBIfam" id="TIGR00460">
    <property type="entry name" value="fmt"/>
    <property type="match status" value="1"/>
</dbReference>
<keyword evidence="3" id="KW-0808">Transferase</keyword>